<evidence type="ECO:0000313" key="2">
    <source>
        <dbReference type="EMBL" id="KAL0925691.1"/>
    </source>
</evidence>
<gene>
    <name evidence="2" type="ORF">M5K25_004056</name>
</gene>
<organism evidence="2 3">
    <name type="scientific">Dendrobium thyrsiflorum</name>
    <name type="common">Pinecone-like raceme dendrobium</name>
    <name type="synonym">Orchid</name>
    <dbReference type="NCBI Taxonomy" id="117978"/>
    <lineage>
        <taxon>Eukaryota</taxon>
        <taxon>Viridiplantae</taxon>
        <taxon>Streptophyta</taxon>
        <taxon>Embryophyta</taxon>
        <taxon>Tracheophyta</taxon>
        <taxon>Spermatophyta</taxon>
        <taxon>Magnoliopsida</taxon>
        <taxon>Liliopsida</taxon>
        <taxon>Asparagales</taxon>
        <taxon>Orchidaceae</taxon>
        <taxon>Epidendroideae</taxon>
        <taxon>Malaxideae</taxon>
        <taxon>Dendrobiinae</taxon>
        <taxon>Dendrobium</taxon>
    </lineage>
</organism>
<reference evidence="2 3" key="1">
    <citation type="journal article" date="2024" name="Plant Biotechnol. J.">
        <title>Dendrobium thyrsiflorum genome and its molecular insights into genes involved in important horticultural traits.</title>
        <authorList>
            <person name="Chen B."/>
            <person name="Wang J.Y."/>
            <person name="Zheng P.J."/>
            <person name="Li K.L."/>
            <person name="Liang Y.M."/>
            <person name="Chen X.F."/>
            <person name="Zhang C."/>
            <person name="Zhao X."/>
            <person name="He X."/>
            <person name="Zhang G.Q."/>
            <person name="Liu Z.J."/>
            <person name="Xu Q."/>
        </authorList>
    </citation>
    <scope>NUCLEOTIDE SEQUENCE [LARGE SCALE GENOMIC DNA]</scope>
    <source>
        <strain evidence="2">GZMU011</strain>
    </source>
</reference>
<dbReference type="AlphaFoldDB" id="A0ABD0VSF2"/>
<feature type="domain" description="PX" evidence="1">
    <location>
        <begin position="53"/>
        <end position="92"/>
    </location>
</feature>
<dbReference type="PANTHER" id="PTHR46856:SF1">
    <property type="entry name" value="PX DOMAIN-CONTAINING PROTEIN EREL1-RELATED"/>
    <property type="match status" value="1"/>
</dbReference>
<dbReference type="Pfam" id="PF00787">
    <property type="entry name" value="PX"/>
    <property type="match status" value="1"/>
</dbReference>
<dbReference type="GO" id="GO:0016020">
    <property type="term" value="C:membrane"/>
    <property type="evidence" value="ECO:0007669"/>
    <property type="project" value="UniProtKB-ARBA"/>
</dbReference>
<dbReference type="InterPro" id="IPR036871">
    <property type="entry name" value="PX_dom_sf"/>
</dbReference>
<dbReference type="InterPro" id="IPR001683">
    <property type="entry name" value="PX_dom"/>
</dbReference>
<dbReference type="InterPro" id="IPR044588">
    <property type="entry name" value="EREX-like"/>
</dbReference>
<evidence type="ECO:0000313" key="3">
    <source>
        <dbReference type="Proteomes" id="UP001552299"/>
    </source>
</evidence>
<evidence type="ECO:0000259" key="1">
    <source>
        <dbReference type="Pfam" id="PF00787"/>
    </source>
</evidence>
<accession>A0ABD0VSF2</accession>
<dbReference type="GO" id="GO:0005768">
    <property type="term" value="C:endosome"/>
    <property type="evidence" value="ECO:0007669"/>
    <property type="project" value="UniProtKB-ARBA"/>
</dbReference>
<dbReference type="Gene3D" id="3.30.1520.10">
    <property type="entry name" value="Phox-like domain"/>
    <property type="match status" value="1"/>
</dbReference>
<keyword evidence="3" id="KW-1185">Reference proteome</keyword>
<protein>
    <recommendedName>
        <fullName evidence="1">PX domain-containing protein</fullName>
    </recommendedName>
</protein>
<comment type="caution">
    <text evidence="2">The sequence shown here is derived from an EMBL/GenBank/DDBJ whole genome shotgun (WGS) entry which is preliminary data.</text>
</comment>
<dbReference type="SUPFAM" id="SSF64268">
    <property type="entry name" value="PX domain"/>
    <property type="match status" value="1"/>
</dbReference>
<dbReference type="Proteomes" id="UP001552299">
    <property type="component" value="Unassembled WGS sequence"/>
</dbReference>
<dbReference type="PANTHER" id="PTHR46856">
    <property type="entry name" value="PX DOMAIN-CONTAINING PROTEIN EREL1-RELATED"/>
    <property type="match status" value="1"/>
</dbReference>
<name>A0ABD0VSF2_DENTH</name>
<sequence>MDWSPASKKCGGRNTLWPYDSKTGWSYCVMIPSWLVQTGSGASSDSLWNPIVLKRVFPKKYFPPSPPKHDLLRINSNRQLLEERRRALEEWMGC</sequence>
<proteinExistence type="predicted"/>
<dbReference type="EMBL" id="JANQDX010000004">
    <property type="protein sequence ID" value="KAL0925691.1"/>
    <property type="molecule type" value="Genomic_DNA"/>
</dbReference>